<feature type="transmembrane region" description="Helical" evidence="1">
    <location>
        <begin position="6"/>
        <end position="23"/>
    </location>
</feature>
<reference evidence="2 3" key="1">
    <citation type="journal article" date="2016" name="Nat. Commun.">
        <title>Thousands of microbial genomes shed light on interconnected biogeochemical processes in an aquifer system.</title>
        <authorList>
            <person name="Anantharaman K."/>
            <person name="Brown C.T."/>
            <person name="Hug L.A."/>
            <person name="Sharon I."/>
            <person name="Castelle C.J."/>
            <person name="Probst A.J."/>
            <person name="Thomas B.C."/>
            <person name="Singh A."/>
            <person name="Wilkins M.J."/>
            <person name="Karaoz U."/>
            <person name="Brodie E.L."/>
            <person name="Williams K.H."/>
            <person name="Hubbard S.S."/>
            <person name="Banfield J.F."/>
        </authorList>
    </citation>
    <scope>NUCLEOTIDE SEQUENCE [LARGE SCALE GENOMIC DNA]</scope>
</reference>
<accession>A0A1F7WTM8</accession>
<protein>
    <submittedName>
        <fullName evidence="2">Uncharacterized protein</fullName>
    </submittedName>
</protein>
<dbReference type="SUPFAM" id="SSF52833">
    <property type="entry name" value="Thioredoxin-like"/>
    <property type="match status" value="1"/>
</dbReference>
<sequence>MKYFLIATGLVTVLILIGGIFFVSKNQASEFSAPTTYEYFWGDGCPHCAKVAEFFDSWDGDEKLKVDKKEVWNNPANTSLMTQRARTCNITPTEMGVPLLVTPEGKCVGGDEPIINFLKGLEL</sequence>
<gene>
    <name evidence="2" type="ORF">A2125_02330</name>
</gene>
<evidence type="ECO:0000313" key="3">
    <source>
        <dbReference type="Proteomes" id="UP000178812"/>
    </source>
</evidence>
<dbReference type="EMBL" id="MGFM01000002">
    <property type="protein sequence ID" value="OGM06142.1"/>
    <property type="molecule type" value="Genomic_DNA"/>
</dbReference>
<keyword evidence="1" id="KW-0812">Transmembrane</keyword>
<keyword evidence="1" id="KW-0472">Membrane</keyword>
<keyword evidence="1" id="KW-1133">Transmembrane helix</keyword>
<evidence type="ECO:0000256" key="1">
    <source>
        <dbReference type="SAM" id="Phobius"/>
    </source>
</evidence>
<organism evidence="2 3">
    <name type="scientific">Candidatus Woesebacteria bacterium GWB1_43_5</name>
    <dbReference type="NCBI Taxonomy" id="1802474"/>
    <lineage>
        <taxon>Bacteria</taxon>
        <taxon>Candidatus Woeseibacteriota</taxon>
    </lineage>
</organism>
<proteinExistence type="predicted"/>
<dbReference type="PROSITE" id="PS51354">
    <property type="entry name" value="GLUTAREDOXIN_2"/>
    <property type="match status" value="1"/>
</dbReference>
<comment type="caution">
    <text evidence="2">The sequence shown here is derived from an EMBL/GenBank/DDBJ whole genome shotgun (WGS) entry which is preliminary data.</text>
</comment>
<dbReference type="Proteomes" id="UP000178812">
    <property type="component" value="Unassembled WGS sequence"/>
</dbReference>
<evidence type="ECO:0000313" key="2">
    <source>
        <dbReference type="EMBL" id="OGM06142.1"/>
    </source>
</evidence>
<name>A0A1F7WTM8_9BACT</name>
<dbReference type="InterPro" id="IPR036249">
    <property type="entry name" value="Thioredoxin-like_sf"/>
</dbReference>
<dbReference type="AlphaFoldDB" id="A0A1F7WTM8"/>